<accession>A0A6A5Y465</accession>
<dbReference type="AlphaFoldDB" id="A0A6A5Y465"/>
<name>A0A6A5Y465_9PLEO</name>
<dbReference type="GeneID" id="54281108"/>
<feature type="region of interest" description="Disordered" evidence="1">
    <location>
        <begin position="1"/>
        <end position="24"/>
    </location>
</feature>
<evidence type="ECO:0000313" key="2">
    <source>
        <dbReference type="EMBL" id="KAF2020365.1"/>
    </source>
</evidence>
<feature type="compositionally biased region" description="Polar residues" evidence="1">
    <location>
        <begin position="1"/>
        <end position="23"/>
    </location>
</feature>
<proteinExistence type="predicted"/>
<protein>
    <submittedName>
        <fullName evidence="2">Uncharacterized protein</fullName>
    </submittedName>
</protein>
<organism evidence="2 3">
    <name type="scientific">Aaosphaeria arxii CBS 175.79</name>
    <dbReference type="NCBI Taxonomy" id="1450172"/>
    <lineage>
        <taxon>Eukaryota</taxon>
        <taxon>Fungi</taxon>
        <taxon>Dikarya</taxon>
        <taxon>Ascomycota</taxon>
        <taxon>Pezizomycotina</taxon>
        <taxon>Dothideomycetes</taxon>
        <taxon>Pleosporomycetidae</taxon>
        <taxon>Pleosporales</taxon>
        <taxon>Pleosporales incertae sedis</taxon>
        <taxon>Aaosphaeria</taxon>
    </lineage>
</organism>
<sequence>MTSVSADQQPNNLSPSLALSTSDLCGPPLQKRRLYESRNHPDGERRRTLLKFQPSLCQRKAWSASLGSKAGAFQHRQTNRIELHQSTCLILNESCTNSTESDLWILPDFEEWETEGDACDVLTASQKESSRSERTPLELTPLVQRAVRSNRERLKRKLEGDGWDFVGGKYGEDIPPVAPYGNQVLHEGERLDEEFDVVVLPLPLISVS</sequence>
<gene>
    <name evidence="2" type="ORF">BU24DRAFT_352</name>
</gene>
<dbReference type="OrthoDB" id="3763456at2759"/>
<keyword evidence="3" id="KW-1185">Reference proteome</keyword>
<dbReference type="EMBL" id="ML978066">
    <property type="protein sequence ID" value="KAF2020365.1"/>
    <property type="molecule type" value="Genomic_DNA"/>
</dbReference>
<evidence type="ECO:0000313" key="3">
    <source>
        <dbReference type="Proteomes" id="UP000799778"/>
    </source>
</evidence>
<evidence type="ECO:0000256" key="1">
    <source>
        <dbReference type="SAM" id="MobiDB-lite"/>
    </source>
</evidence>
<dbReference type="RefSeq" id="XP_033388704.1">
    <property type="nucleotide sequence ID" value="XM_033523711.1"/>
</dbReference>
<reference evidence="2" key="1">
    <citation type="journal article" date="2020" name="Stud. Mycol.">
        <title>101 Dothideomycetes genomes: a test case for predicting lifestyles and emergence of pathogens.</title>
        <authorList>
            <person name="Haridas S."/>
            <person name="Albert R."/>
            <person name="Binder M."/>
            <person name="Bloem J."/>
            <person name="Labutti K."/>
            <person name="Salamov A."/>
            <person name="Andreopoulos B."/>
            <person name="Baker S."/>
            <person name="Barry K."/>
            <person name="Bills G."/>
            <person name="Bluhm B."/>
            <person name="Cannon C."/>
            <person name="Castanera R."/>
            <person name="Culley D."/>
            <person name="Daum C."/>
            <person name="Ezra D."/>
            <person name="Gonzalez J."/>
            <person name="Henrissat B."/>
            <person name="Kuo A."/>
            <person name="Liang C."/>
            <person name="Lipzen A."/>
            <person name="Lutzoni F."/>
            <person name="Magnuson J."/>
            <person name="Mondo S."/>
            <person name="Nolan M."/>
            <person name="Ohm R."/>
            <person name="Pangilinan J."/>
            <person name="Park H.-J."/>
            <person name="Ramirez L."/>
            <person name="Alfaro M."/>
            <person name="Sun H."/>
            <person name="Tritt A."/>
            <person name="Yoshinaga Y."/>
            <person name="Zwiers L.-H."/>
            <person name="Turgeon B."/>
            <person name="Goodwin S."/>
            <person name="Spatafora J."/>
            <person name="Crous P."/>
            <person name="Grigoriev I."/>
        </authorList>
    </citation>
    <scope>NUCLEOTIDE SEQUENCE</scope>
    <source>
        <strain evidence="2">CBS 175.79</strain>
    </source>
</reference>
<dbReference type="Proteomes" id="UP000799778">
    <property type="component" value="Unassembled WGS sequence"/>
</dbReference>